<evidence type="ECO:0000313" key="3">
    <source>
        <dbReference type="EnsemblPlants" id="PAC:32935106.CDS.1"/>
    </source>
</evidence>
<reference evidence="2 4" key="2">
    <citation type="journal article" date="2018" name="Plant J.">
        <title>The Physcomitrella patens chromosome-scale assembly reveals moss genome structure and evolution.</title>
        <authorList>
            <person name="Lang D."/>
            <person name="Ullrich K.K."/>
            <person name="Murat F."/>
            <person name="Fuchs J."/>
            <person name="Jenkins J."/>
            <person name="Haas F.B."/>
            <person name="Piednoel M."/>
            <person name="Gundlach H."/>
            <person name="Van Bel M."/>
            <person name="Meyberg R."/>
            <person name="Vives C."/>
            <person name="Morata J."/>
            <person name="Symeonidi A."/>
            <person name="Hiss M."/>
            <person name="Muchero W."/>
            <person name="Kamisugi Y."/>
            <person name="Saleh O."/>
            <person name="Blanc G."/>
            <person name="Decker E.L."/>
            <person name="van Gessel N."/>
            <person name="Grimwood J."/>
            <person name="Hayes R.D."/>
            <person name="Graham S.W."/>
            <person name="Gunter L.E."/>
            <person name="McDaniel S.F."/>
            <person name="Hoernstein S.N.W."/>
            <person name="Larsson A."/>
            <person name="Li F.W."/>
            <person name="Perroud P.F."/>
            <person name="Phillips J."/>
            <person name="Ranjan P."/>
            <person name="Rokshar D.S."/>
            <person name="Rothfels C.J."/>
            <person name="Schneider L."/>
            <person name="Shu S."/>
            <person name="Stevenson D.W."/>
            <person name="Thummler F."/>
            <person name="Tillich M."/>
            <person name="Villarreal Aguilar J.C."/>
            <person name="Widiez T."/>
            <person name="Wong G.K."/>
            <person name="Wymore A."/>
            <person name="Zhang Y."/>
            <person name="Zimmer A.D."/>
            <person name="Quatrano R.S."/>
            <person name="Mayer K.F.X."/>
            <person name="Goodstein D."/>
            <person name="Casacuberta J.M."/>
            <person name="Vandepoele K."/>
            <person name="Reski R."/>
            <person name="Cuming A.C."/>
            <person name="Tuskan G.A."/>
            <person name="Maumus F."/>
            <person name="Salse J."/>
            <person name="Schmutz J."/>
            <person name="Rensing S.A."/>
        </authorList>
    </citation>
    <scope>NUCLEOTIDE SEQUENCE [LARGE SCALE GENOMIC DNA]</scope>
    <source>
        <strain evidence="3 4">cv. Gransden 2004</strain>
    </source>
</reference>
<feature type="region of interest" description="Disordered" evidence="1">
    <location>
        <begin position="1"/>
        <end position="22"/>
    </location>
</feature>
<dbReference type="EnsemblPlants" id="Pp3c2_26894V3.1">
    <property type="protein sequence ID" value="PAC:32935106.CDS.1"/>
    <property type="gene ID" value="Pp3c2_26894"/>
</dbReference>
<accession>A0A2K1L343</accession>
<gene>
    <name evidence="2" type="ORF">PHYPA_003241</name>
</gene>
<dbReference type="EMBL" id="ABEU02000002">
    <property type="protein sequence ID" value="PNR60448.1"/>
    <property type="molecule type" value="Genomic_DNA"/>
</dbReference>
<reference evidence="2 4" key="1">
    <citation type="journal article" date="2008" name="Science">
        <title>The Physcomitrella genome reveals evolutionary insights into the conquest of land by plants.</title>
        <authorList>
            <person name="Rensing S."/>
            <person name="Lang D."/>
            <person name="Zimmer A."/>
            <person name="Terry A."/>
            <person name="Salamov A."/>
            <person name="Shapiro H."/>
            <person name="Nishiyama T."/>
            <person name="Perroud P.-F."/>
            <person name="Lindquist E."/>
            <person name="Kamisugi Y."/>
            <person name="Tanahashi T."/>
            <person name="Sakakibara K."/>
            <person name="Fujita T."/>
            <person name="Oishi K."/>
            <person name="Shin-I T."/>
            <person name="Kuroki Y."/>
            <person name="Toyoda A."/>
            <person name="Suzuki Y."/>
            <person name="Hashimoto A."/>
            <person name="Yamaguchi K."/>
            <person name="Sugano A."/>
            <person name="Kohara Y."/>
            <person name="Fujiyama A."/>
            <person name="Anterola A."/>
            <person name="Aoki S."/>
            <person name="Ashton N."/>
            <person name="Barbazuk W.B."/>
            <person name="Barker E."/>
            <person name="Bennetzen J."/>
            <person name="Bezanilla M."/>
            <person name="Blankenship R."/>
            <person name="Cho S.H."/>
            <person name="Dutcher S."/>
            <person name="Estelle M."/>
            <person name="Fawcett J.A."/>
            <person name="Gundlach H."/>
            <person name="Hanada K."/>
            <person name="Heyl A."/>
            <person name="Hicks K.A."/>
            <person name="Hugh J."/>
            <person name="Lohr M."/>
            <person name="Mayer K."/>
            <person name="Melkozernov A."/>
            <person name="Murata T."/>
            <person name="Nelson D."/>
            <person name="Pils B."/>
            <person name="Prigge M."/>
            <person name="Reiss B."/>
            <person name="Renner T."/>
            <person name="Rombauts S."/>
            <person name="Rushton P."/>
            <person name="Sanderfoot A."/>
            <person name="Schween G."/>
            <person name="Shiu S.-H."/>
            <person name="Stueber K."/>
            <person name="Theodoulou F.L."/>
            <person name="Tu H."/>
            <person name="Van de Peer Y."/>
            <person name="Verrier P.J."/>
            <person name="Waters E."/>
            <person name="Wood A."/>
            <person name="Yang L."/>
            <person name="Cove D."/>
            <person name="Cuming A."/>
            <person name="Hasebe M."/>
            <person name="Lucas S."/>
            <person name="Mishler D.B."/>
            <person name="Reski R."/>
            <person name="Grigoriev I."/>
            <person name="Quatrano R.S."/>
            <person name="Boore J.L."/>
        </authorList>
    </citation>
    <scope>NUCLEOTIDE SEQUENCE [LARGE SCALE GENOMIC DNA]</scope>
    <source>
        <strain evidence="3 4">cv. Gransden 2004</strain>
    </source>
</reference>
<dbReference type="Proteomes" id="UP000006727">
    <property type="component" value="Chromosome 2"/>
</dbReference>
<evidence type="ECO:0000313" key="2">
    <source>
        <dbReference type="EMBL" id="PNR60448.1"/>
    </source>
</evidence>
<name>A0A2K1L343_PHYPA</name>
<proteinExistence type="predicted"/>
<dbReference type="AlphaFoldDB" id="A0A2K1L343"/>
<reference evidence="3" key="3">
    <citation type="submission" date="2020-12" db="UniProtKB">
        <authorList>
            <consortium name="EnsemblPlants"/>
        </authorList>
    </citation>
    <scope>IDENTIFICATION</scope>
</reference>
<dbReference type="InParanoid" id="A0A2K1L343"/>
<feature type="compositionally biased region" description="Basic and acidic residues" evidence="1">
    <location>
        <begin position="7"/>
        <end position="16"/>
    </location>
</feature>
<protein>
    <submittedName>
        <fullName evidence="2 3">Uncharacterized protein</fullName>
    </submittedName>
</protein>
<dbReference type="Gramene" id="Pp3c2_26894V3.1">
    <property type="protein sequence ID" value="PAC:32935106.CDS.1"/>
    <property type="gene ID" value="Pp3c2_26894"/>
</dbReference>
<evidence type="ECO:0000256" key="1">
    <source>
        <dbReference type="SAM" id="MobiDB-lite"/>
    </source>
</evidence>
<evidence type="ECO:0000313" key="4">
    <source>
        <dbReference type="Proteomes" id="UP000006727"/>
    </source>
</evidence>
<organism evidence="2">
    <name type="scientific">Physcomitrium patens</name>
    <name type="common">Spreading-leaved earth moss</name>
    <name type="synonym">Physcomitrella patens</name>
    <dbReference type="NCBI Taxonomy" id="3218"/>
    <lineage>
        <taxon>Eukaryota</taxon>
        <taxon>Viridiplantae</taxon>
        <taxon>Streptophyta</taxon>
        <taxon>Embryophyta</taxon>
        <taxon>Bryophyta</taxon>
        <taxon>Bryophytina</taxon>
        <taxon>Bryopsida</taxon>
        <taxon>Funariidae</taxon>
        <taxon>Funariales</taxon>
        <taxon>Funariaceae</taxon>
        <taxon>Physcomitrium</taxon>
    </lineage>
</organism>
<keyword evidence="4" id="KW-1185">Reference proteome</keyword>
<sequence length="72" mass="8753">MGWAQWRTRDNQREWESSPNTSEFSDINKFLEARMNGRREQPSGPCIRAWFQLTQIVQYPRKDPLLQRWLLT</sequence>